<sequence>MLKGIRNSIILTSLLYIVLGVVLIVFPEVSLGLACILIGAVTLIYGVVRIVAFVRDGGEASGRFDLFVGVLLAALGIFLLVCPQVIVSLIPIALGIYIIVDSVSAVKKALDLKALGFERWWVSFLVALALLILGAVMVVRPLAAASVPVIFIGIVFLFDGVSTLANTVVADRVFRN</sequence>
<name>A0ABT1RX51_9FIRM</name>
<dbReference type="RefSeq" id="WP_256191647.1">
    <property type="nucleotide sequence ID" value="NZ_CATZHN010000006.1"/>
</dbReference>
<comment type="caution">
    <text evidence="2">The sequence shown here is derived from an EMBL/GenBank/DDBJ whole genome shotgun (WGS) entry which is preliminary data.</text>
</comment>
<dbReference type="InterPro" id="IPR005325">
    <property type="entry name" value="DUF308_memb"/>
</dbReference>
<keyword evidence="1" id="KW-0472">Membrane</keyword>
<accession>A0ABT1RX51</accession>
<dbReference type="InterPro" id="IPR052712">
    <property type="entry name" value="Acid_resist_chaperone_HdeD"/>
</dbReference>
<reference evidence="2 3" key="1">
    <citation type="submission" date="2022-06" db="EMBL/GenBank/DDBJ databases">
        <title>Isolation of gut microbiota from human fecal samples.</title>
        <authorList>
            <person name="Pamer E.G."/>
            <person name="Barat B."/>
            <person name="Waligurski E."/>
            <person name="Medina S."/>
            <person name="Paddock L."/>
            <person name="Mostad J."/>
        </authorList>
    </citation>
    <scope>NUCLEOTIDE SEQUENCE [LARGE SCALE GENOMIC DNA]</scope>
    <source>
        <strain evidence="2 3">DFI.9.73</strain>
    </source>
</reference>
<feature type="transmembrane region" description="Helical" evidence="1">
    <location>
        <begin position="31"/>
        <end position="54"/>
    </location>
</feature>
<dbReference type="PANTHER" id="PTHR34989:SF1">
    <property type="entry name" value="PROTEIN HDED"/>
    <property type="match status" value="1"/>
</dbReference>
<feature type="transmembrane region" description="Helical" evidence="1">
    <location>
        <begin position="66"/>
        <end position="99"/>
    </location>
</feature>
<feature type="transmembrane region" description="Helical" evidence="1">
    <location>
        <begin position="146"/>
        <end position="169"/>
    </location>
</feature>
<protein>
    <submittedName>
        <fullName evidence="2">DUF308 domain-containing protein</fullName>
    </submittedName>
</protein>
<gene>
    <name evidence="2" type="ORF">NE695_04945</name>
</gene>
<evidence type="ECO:0000256" key="1">
    <source>
        <dbReference type="SAM" id="Phobius"/>
    </source>
</evidence>
<proteinExistence type="predicted"/>
<organism evidence="2 3">
    <name type="scientific">Neglectibacter timonensis</name>
    <dbReference type="NCBI Taxonomy" id="1776382"/>
    <lineage>
        <taxon>Bacteria</taxon>
        <taxon>Bacillati</taxon>
        <taxon>Bacillota</taxon>
        <taxon>Clostridia</taxon>
        <taxon>Eubacteriales</taxon>
        <taxon>Oscillospiraceae</taxon>
        <taxon>Neglectibacter</taxon>
    </lineage>
</organism>
<dbReference type="Proteomes" id="UP001524473">
    <property type="component" value="Unassembled WGS sequence"/>
</dbReference>
<feature type="transmembrane region" description="Helical" evidence="1">
    <location>
        <begin position="119"/>
        <end position="139"/>
    </location>
</feature>
<keyword evidence="3" id="KW-1185">Reference proteome</keyword>
<keyword evidence="1" id="KW-1133">Transmembrane helix</keyword>
<evidence type="ECO:0000313" key="3">
    <source>
        <dbReference type="Proteomes" id="UP001524473"/>
    </source>
</evidence>
<keyword evidence="1" id="KW-0812">Transmembrane</keyword>
<evidence type="ECO:0000313" key="2">
    <source>
        <dbReference type="EMBL" id="MCQ4839260.1"/>
    </source>
</evidence>
<feature type="transmembrane region" description="Helical" evidence="1">
    <location>
        <begin position="7"/>
        <end position="25"/>
    </location>
</feature>
<dbReference type="EMBL" id="JANFZH010000008">
    <property type="protein sequence ID" value="MCQ4839260.1"/>
    <property type="molecule type" value="Genomic_DNA"/>
</dbReference>
<dbReference type="PANTHER" id="PTHR34989">
    <property type="entry name" value="PROTEIN HDED"/>
    <property type="match status" value="1"/>
</dbReference>
<dbReference type="Pfam" id="PF03729">
    <property type="entry name" value="DUF308"/>
    <property type="match status" value="2"/>
</dbReference>